<evidence type="ECO:0000256" key="7">
    <source>
        <dbReference type="ARBA" id="ARBA00022691"/>
    </source>
</evidence>
<comment type="similarity">
    <text evidence="2">Belongs to the methyltransferase superfamily. L-isoaspartyl/D-aspartyl protein methyltransferase family.</text>
</comment>
<sequence>MENRKLFRSKIQLLFTLYFNGYLRDIRLFKAFLDVPLKDFIPKEIQDQVRIYNDAPVLFYFNKERPETLRTISAPHMISIMLQELILNDNDDLLILGAKSGYIAALAHKLAPNGRIVIIEANPKIANVTLENLRKANLLEKVEVIIRNPLLGLHERYPWQKILVTGAIKEDRISTLLQQLDPN</sequence>
<proteinExistence type="inferred from homology"/>
<gene>
    <name evidence="8" type="ORF">S03H2_36396</name>
</gene>
<dbReference type="PANTHER" id="PTHR11579:SF0">
    <property type="entry name" value="PROTEIN-L-ISOASPARTATE(D-ASPARTATE) O-METHYLTRANSFERASE"/>
    <property type="match status" value="1"/>
</dbReference>
<name>X1HP06_9ZZZZ</name>
<dbReference type="AlphaFoldDB" id="X1HP06"/>
<dbReference type="GO" id="GO:0032259">
    <property type="term" value="P:methylation"/>
    <property type="evidence" value="ECO:0007669"/>
    <property type="project" value="UniProtKB-KW"/>
</dbReference>
<evidence type="ECO:0000313" key="8">
    <source>
        <dbReference type="EMBL" id="GAH55554.1"/>
    </source>
</evidence>
<reference evidence="8" key="1">
    <citation type="journal article" date="2014" name="Front. Microbiol.">
        <title>High frequency of phylogenetically diverse reductive dehalogenase-homologous genes in deep subseafloor sedimentary metagenomes.</title>
        <authorList>
            <person name="Kawai M."/>
            <person name="Futagami T."/>
            <person name="Toyoda A."/>
            <person name="Takaki Y."/>
            <person name="Nishi S."/>
            <person name="Hori S."/>
            <person name="Arai W."/>
            <person name="Tsubouchi T."/>
            <person name="Morono Y."/>
            <person name="Uchiyama I."/>
            <person name="Ito T."/>
            <person name="Fujiyama A."/>
            <person name="Inagaki F."/>
            <person name="Takami H."/>
        </authorList>
    </citation>
    <scope>NUCLEOTIDE SEQUENCE</scope>
    <source>
        <strain evidence="8">Expedition CK06-06</strain>
    </source>
</reference>
<keyword evidence="6" id="KW-0808">Transferase</keyword>
<protein>
    <recommendedName>
        <fullName evidence="3">protein-L-isoaspartate(D-aspartate) O-methyltransferase</fullName>
        <ecNumber evidence="3">2.1.1.77</ecNumber>
    </recommendedName>
</protein>
<evidence type="ECO:0000256" key="6">
    <source>
        <dbReference type="ARBA" id="ARBA00022679"/>
    </source>
</evidence>
<dbReference type="GO" id="GO:0005737">
    <property type="term" value="C:cytoplasm"/>
    <property type="evidence" value="ECO:0007669"/>
    <property type="project" value="UniProtKB-SubCell"/>
</dbReference>
<keyword evidence="7" id="KW-0949">S-adenosyl-L-methionine</keyword>
<organism evidence="8">
    <name type="scientific">marine sediment metagenome</name>
    <dbReference type="NCBI Taxonomy" id="412755"/>
    <lineage>
        <taxon>unclassified sequences</taxon>
        <taxon>metagenomes</taxon>
        <taxon>ecological metagenomes</taxon>
    </lineage>
</organism>
<dbReference type="EMBL" id="BARU01022327">
    <property type="protein sequence ID" value="GAH55554.1"/>
    <property type="molecule type" value="Genomic_DNA"/>
</dbReference>
<dbReference type="InterPro" id="IPR000682">
    <property type="entry name" value="PCMT"/>
</dbReference>
<feature type="non-terminal residue" evidence="8">
    <location>
        <position position="183"/>
    </location>
</feature>
<dbReference type="Gene3D" id="3.40.50.150">
    <property type="entry name" value="Vaccinia Virus protein VP39"/>
    <property type="match status" value="1"/>
</dbReference>
<evidence type="ECO:0000256" key="2">
    <source>
        <dbReference type="ARBA" id="ARBA00005369"/>
    </source>
</evidence>
<dbReference type="PANTHER" id="PTHR11579">
    <property type="entry name" value="PROTEIN-L-ISOASPARTATE O-METHYLTRANSFERASE"/>
    <property type="match status" value="1"/>
</dbReference>
<dbReference type="SUPFAM" id="SSF53335">
    <property type="entry name" value="S-adenosyl-L-methionine-dependent methyltransferases"/>
    <property type="match status" value="1"/>
</dbReference>
<evidence type="ECO:0000256" key="4">
    <source>
        <dbReference type="ARBA" id="ARBA00022490"/>
    </source>
</evidence>
<dbReference type="EC" id="2.1.1.77" evidence="3"/>
<comment type="subcellular location">
    <subcellularLocation>
        <location evidence="1">Cytoplasm</location>
    </subcellularLocation>
</comment>
<accession>X1HP06</accession>
<keyword evidence="5" id="KW-0489">Methyltransferase</keyword>
<evidence type="ECO:0000256" key="3">
    <source>
        <dbReference type="ARBA" id="ARBA00011890"/>
    </source>
</evidence>
<dbReference type="Pfam" id="PF01135">
    <property type="entry name" value="PCMT"/>
    <property type="match status" value="1"/>
</dbReference>
<dbReference type="InterPro" id="IPR029063">
    <property type="entry name" value="SAM-dependent_MTases_sf"/>
</dbReference>
<evidence type="ECO:0000256" key="1">
    <source>
        <dbReference type="ARBA" id="ARBA00004496"/>
    </source>
</evidence>
<keyword evidence="4" id="KW-0963">Cytoplasm</keyword>
<dbReference type="GO" id="GO:0004719">
    <property type="term" value="F:protein-L-isoaspartate (D-aspartate) O-methyltransferase activity"/>
    <property type="evidence" value="ECO:0007669"/>
    <property type="project" value="UniProtKB-EC"/>
</dbReference>
<evidence type="ECO:0000256" key="5">
    <source>
        <dbReference type="ARBA" id="ARBA00022603"/>
    </source>
</evidence>
<comment type="caution">
    <text evidence="8">The sequence shown here is derived from an EMBL/GenBank/DDBJ whole genome shotgun (WGS) entry which is preliminary data.</text>
</comment>